<name>A0A2R6XQA4_MARPO</name>
<sequence length="74" mass="8299">MRIGNFTVLEVGQRARSVSTWNKNSARESGDESIELQVSTVICHRREEKSVPNSNVLVFDHSSNLIILPSMSIQ</sequence>
<dbReference type="Gramene" id="Mp3g08030.2">
    <property type="protein sequence ID" value="Mp3g08030.2.cds"/>
    <property type="gene ID" value="Mp3g08030"/>
</dbReference>
<proteinExistence type="predicted"/>
<evidence type="ECO:0000313" key="1">
    <source>
        <dbReference type="EMBL" id="PTQ48287.1"/>
    </source>
</evidence>
<dbReference type="EMBL" id="KZ772678">
    <property type="protein sequence ID" value="PTQ48286.1"/>
    <property type="molecule type" value="Genomic_DNA"/>
</dbReference>
<accession>A0A2R6XQA4</accession>
<reference evidence="1" key="2">
    <citation type="submission" date="2017-12" db="EMBL/GenBank/DDBJ databases">
        <title>WGS assembly of Marchantia polymorpha.</title>
        <authorList>
            <person name="Bowman J.L."/>
            <person name="Kohchi T."/>
            <person name="Yamato K.T."/>
            <person name="Jenkins J."/>
            <person name="Shu S."/>
            <person name="Ishizaki K."/>
            <person name="Yamaoka S."/>
            <person name="Nishihama R."/>
            <person name="Nakamura Y."/>
            <person name="Berger F."/>
            <person name="Adam C."/>
            <person name="Aki S.S."/>
            <person name="Althoff F."/>
            <person name="Araki T."/>
            <person name="Arteaga-Vazquez M.A."/>
            <person name="Balasubrmanian S."/>
            <person name="Bauer D."/>
            <person name="Boehm C.R."/>
            <person name="Briginshaw L."/>
            <person name="Caballero-Perez J."/>
            <person name="Catarino B."/>
            <person name="Chen F."/>
            <person name="Chiyoda S."/>
            <person name="Chovatia M."/>
            <person name="Davies K.M."/>
            <person name="Delmans M."/>
            <person name="Demura T."/>
            <person name="Dierschke T."/>
            <person name="Dolan L."/>
            <person name="Dorantes-Acosta A.E."/>
            <person name="Eklund D.M."/>
            <person name="Florent S.N."/>
            <person name="Flores-Sandoval E."/>
            <person name="Fujiyama A."/>
            <person name="Fukuzawa H."/>
            <person name="Galik B."/>
            <person name="Grimanelli D."/>
            <person name="Grimwood J."/>
            <person name="Grossniklaus U."/>
            <person name="Hamada T."/>
            <person name="Haseloff J."/>
            <person name="Hetherington A.J."/>
            <person name="Higo A."/>
            <person name="Hirakawa Y."/>
            <person name="Hundley H.N."/>
            <person name="Ikeda Y."/>
            <person name="Inoue K."/>
            <person name="Inoue S."/>
            <person name="Ishida S."/>
            <person name="Jia Q."/>
            <person name="Kakita M."/>
            <person name="Kanazawa T."/>
            <person name="Kawai Y."/>
            <person name="Kawashima T."/>
            <person name="Kennedy M."/>
            <person name="Kinose K."/>
            <person name="Kinoshita T."/>
            <person name="Kohara Y."/>
            <person name="Koide E."/>
            <person name="Komatsu K."/>
            <person name="Kopischke S."/>
            <person name="Kubo M."/>
            <person name="Kyozuka J."/>
            <person name="Lagercrantz U."/>
            <person name="Lin S.S."/>
            <person name="Lindquist E."/>
            <person name="Lipzen A.M."/>
            <person name="Lu C."/>
            <person name="Luna E.D."/>
            <person name="Martienssen R.A."/>
            <person name="Minamino N."/>
            <person name="Mizutani M."/>
            <person name="Mizutani M."/>
            <person name="Mochizuki N."/>
            <person name="Monte I."/>
            <person name="Mosher R."/>
            <person name="Nagasaki H."/>
            <person name="Nakagami H."/>
            <person name="Naramoto S."/>
            <person name="Nishitani K."/>
            <person name="Ohtani M."/>
            <person name="Okamoto T."/>
            <person name="Okumura M."/>
            <person name="Phillips J."/>
            <person name="Pollak B."/>
            <person name="Reinders A."/>
            <person name="Roevekamp M."/>
            <person name="Sano R."/>
            <person name="Sawa S."/>
            <person name="Schmid M.W."/>
            <person name="Shirakawa M."/>
            <person name="Solano R."/>
            <person name="Spunde A."/>
            <person name="Suetsugu N."/>
            <person name="Sugano S."/>
            <person name="Sugiyama A."/>
            <person name="Sun R."/>
            <person name="Suzuki Y."/>
            <person name="Takenaka M."/>
            <person name="Takezawa D."/>
            <person name="Tomogane H."/>
            <person name="Tsuzuki M."/>
            <person name="Ueda T."/>
            <person name="Umeda M."/>
            <person name="Ward J.M."/>
            <person name="Watanabe Y."/>
            <person name="Yazaki K."/>
            <person name="Yokoyama R."/>
            <person name="Yoshitake Y."/>
            <person name="Yotsui I."/>
            <person name="Zachgo S."/>
            <person name="Schmutz J."/>
        </authorList>
    </citation>
    <scope>NUCLEOTIDE SEQUENCE [LARGE SCALE GENOMIC DNA]</scope>
    <source>
        <strain evidence="1">Tak-1</strain>
    </source>
</reference>
<dbReference type="Gramene" id="Mp3g08030.1">
    <property type="protein sequence ID" value="Mp3g08030.1.cds"/>
    <property type="gene ID" value="Mp3g08030"/>
</dbReference>
<dbReference type="AlphaFoldDB" id="A0A2R6XQA4"/>
<gene>
    <name evidence="1" type="ORF">MARPO_0006s0279</name>
</gene>
<organism evidence="1 2">
    <name type="scientific">Marchantia polymorpha</name>
    <name type="common">Common liverwort</name>
    <name type="synonym">Marchantia aquatica</name>
    <dbReference type="NCBI Taxonomy" id="3197"/>
    <lineage>
        <taxon>Eukaryota</taxon>
        <taxon>Viridiplantae</taxon>
        <taxon>Streptophyta</taxon>
        <taxon>Embryophyta</taxon>
        <taxon>Marchantiophyta</taxon>
        <taxon>Marchantiopsida</taxon>
        <taxon>Marchantiidae</taxon>
        <taxon>Marchantiales</taxon>
        <taxon>Marchantiaceae</taxon>
        <taxon>Marchantia</taxon>
    </lineage>
</organism>
<keyword evidence="2" id="KW-1185">Reference proteome</keyword>
<reference evidence="2" key="1">
    <citation type="journal article" date="2017" name="Cell">
        <title>Insights into land plant evolution garnered from the Marchantia polymorpha genome.</title>
        <authorList>
            <person name="Bowman J.L."/>
            <person name="Kohchi T."/>
            <person name="Yamato K.T."/>
            <person name="Jenkins J."/>
            <person name="Shu S."/>
            <person name="Ishizaki K."/>
            <person name="Yamaoka S."/>
            <person name="Nishihama R."/>
            <person name="Nakamura Y."/>
            <person name="Berger F."/>
            <person name="Adam C."/>
            <person name="Aki S.S."/>
            <person name="Althoff F."/>
            <person name="Araki T."/>
            <person name="Arteaga-Vazquez M.A."/>
            <person name="Balasubrmanian S."/>
            <person name="Barry K."/>
            <person name="Bauer D."/>
            <person name="Boehm C.R."/>
            <person name="Briginshaw L."/>
            <person name="Caballero-Perez J."/>
            <person name="Catarino B."/>
            <person name="Chen F."/>
            <person name="Chiyoda S."/>
            <person name="Chovatia M."/>
            <person name="Davies K.M."/>
            <person name="Delmans M."/>
            <person name="Demura T."/>
            <person name="Dierschke T."/>
            <person name="Dolan L."/>
            <person name="Dorantes-Acosta A.E."/>
            <person name="Eklund D.M."/>
            <person name="Florent S.N."/>
            <person name="Flores-Sandoval E."/>
            <person name="Fujiyama A."/>
            <person name="Fukuzawa H."/>
            <person name="Galik B."/>
            <person name="Grimanelli D."/>
            <person name="Grimwood J."/>
            <person name="Grossniklaus U."/>
            <person name="Hamada T."/>
            <person name="Haseloff J."/>
            <person name="Hetherington A.J."/>
            <person name="Higo A."/>
            <person name="Hirakawa Y."/>
            <person name="Hundley H.N."/>
            <person name="Ikeda Y."/>
            <person name="Inoue K."/>
            <person name="Inoue S.I."/>
            <person name="Ishida S."/>
            <person name="Jia Q."/>
            <person name="Kakita M."/>
            <person name="Kanazawa T."/>
            <person name="Kawai Y."/>
            <person name="Kawashima T."/>
            <person name="Kennedy M."/>
            <person name="Kinose K."/>
            <person name="Kinoshita T."/>
            <person name="Kohara Y."/>
            <person name="Koide E."/>
            <person name="Komatsu K."/>
            <person name="Kopischke S."/>
            <person name="Kubo M."/>
            <person name="Kyozuka J."/>
            <person name="Lagercrantz U."/>
            <person name="Lin S.S."/>
            <person name="Lindquist E."/>
            <person name="Lipzen A.M."/>
            <person name="Lu C.W."/>
            <person name="De Luna E."/>
            <person name="Martienssen R.A."/>
            <person name="Minamino N."/>
            <person name="Mizutani M."/>
            <person name="Mizutani M."/>
            <person name="Mochizuki N."/>
            <person name="Monte I."/>
            <person name="Mosher R."/>
            <person name="Nagasaki H."/>
            <person name="Nakagami H."/>
            <person name="Naramoto S."/>
            <person name="Nishitani K."/>
            <person name="Ohtani M."/>
            <person name="Okamoto T."/>
            <person name="Okumura M."/>
            <person name="Phillips J."/>
            <person name="Pollak B."/>
            <person name="Reinders A."/>
            <person name="Rovekamp M."/>
            <person name="Sano R."/>
            <person name="Sawa S."/>
            <person name="Schmid M.W."/>
            <person name="Shirakawa M."/>
            <person name="Solano R."/>
            <person name="Spunde A."/>
            <person name="Suetsugu N."/>
            <person name="Sugano S."/>
            <person name="Sugiyama A."/>
            <person name="Sun R."/>
            <person name="Suzuki Y."/>
            <person name="Takenaka M."/>
            <person name="Takezawa D."/>
            <person name="Tomogane H."/>
            <person name="Tsuzuki M."/>
            <person name="Ueda T."/>
            <person name="Umeda M."/>
            <person name="Ward J.M."/>
            <person name="Watanabe Y."/>
            <person name="Yazaki K."/>
            <person name="Yokoyama R."/>
            <person name="Yoshitake Y."/>
            <person name="Yotsui I."/>
            <person name="Zachgo S."/>
            <person name="Schmutz J."/>
        </authorList>
    </citation>
    <scope>NUCLEOTIDE SEQUENCE [LARGE SCALE GENOMIC DNA]</scope>
    <source>
        <strain evidence="2">Tak-1</strain>
    </source>
</reference>
<dbReference type="EMBL" id="KZ772678">
    <property type="protein sequence ID" value="PTQ48287.1"/>
    <property type="molecule type" value="Genomic_DNA"/>
</dbReference>
<protein>
    <submittedName>
        <fullName evidence="1">Uncharacterized protein</fullName>
    </submittedName>
</protein>
<evidence type="ECO:0000313" key="2">
    <source>
        <dbReference type="Proteomes" id="UP000244005"/>
    </source>
</evidence>
<dbReference type="Proteomes" id="UP000244005">
    <property type="component" value="Unassembled WGS sequence"/>
</dbReference>